<dbReference type="InterPro" id="IPR027417">
    <property type="entry name" value="P-loop_NTPase"/>
</dbReference>
<dbReference type="SUPFAM" id="SSF52540">
    <property type="entry name" value="P-loop containing nucleoside triphosphate hydrolases"/>
    <property type="match status" value="1"/>
</dbReference>
<feature type="domain" description="HTH luxR-type" evidence="4">
    <location>
        <begin position="821"/>
        <end position="886"/>
    </location>
</feature>
<accession>A0A1Y5P2Y5</accession>
<dbReference type="PANTHER" id="PTHR44688">
    <property type="entry name" value="DNA-BINDING TRANSCRIPTIONAL ACTIVATOR DEVR_DOSR"/>
    <property type="match status" value="1"/>
</dbReference>
<evidence type="ECO:0000256" key="3">
    <source>
        <dbReference type="ARBA" id="ARBA00023163"/>
    </source>
</evidence>
<dbReference type="Gene3D" id="1.25.40.10">
    <property type="entry name" value="Tetratricopeptide repeat domain"/>
    <property type="match status" value="1"/>
</dbReference>
<dbReference type="EMBL" id="FLQR01000006">
    <property type="protein sequence ID" value="SBS71890.1"/>
    <property type="molecule type" value="Genomic_DNA"/>
</dbReference>
<evidence type="ECO:0000259" key="4">
    <source>
        <dbReference type="PROSITE" id="PS50043"/>
    </source>
</evidence>
<reference evidence="5" key="1">
    <citation type="submission" date="2016-03" db="EMBL/GenBank/DDBJ databases">
        <authorList>
            <person name="Ploux O."/>
        </authorList>
    </citation>
    <scope>NUCLEOTIDE SEQUENCE</scope>
    <source>
        <strain evidence="5">UC1</strain>
    </source>
</reference>
<proteinExistence type="predicted"/>
<dbReference type="GO" id="GO:0006355">
    <property type="term" value="P:regulation of DNA-templated transcription"/>
    <property type="evidence" value="ECO:0007669"/>
    <property type="project" value="InterPro"/>
</dbReference>
<dbReference type="InterPro" id="IPR000792">
    <property type="entry name" value="Tscrpt_reg_LuxR_C"/>
</dbReference>
<dbReference type="RefSeq" id="WP_295575001.1">
    <property type="nucleotide sequence ID" value="NZ_FLQR01000006.1"/>
</dbReference>
<keyword evidence="3" id="KW-0804">Transcription</keyword>
<dbReference type="InterPro" id="IPR011990">
    <property type="entry name" value="TPR-like_helical_dom_sf"/>
</dbReference>
<dbReference type="Pfam" id="PF00196">
    <property type="entry name" value="GerE"/>
    <property type="match status" value="1"/>
</dbReference>
<organism evidence="5">
    <name type="scientific">uncultured Microbacterium sp</name>
    <dbReference type="NCBI Taxonomy" id="191216"/>
    <lineage>
        <taxon>Bacteria</taxon>
        <taxon>Bacillati</taxon>
        <taxon>Actinomycetota</taxon>
        <taxon>Actinomycetes</taxon>
        <taxon>Micrococcales</taxon>
        <taxon>Microbacteriaceae</taxon>
        <taxon>Microbacterium</taxon>
        <taxon>environmental samples</taxon>
    </lineage>
</organism>
<dbReference type="PROSITE" id="PS50043">
    <property type="entry name" value="HTH_LUXR_2"/>
    <property type="match status" value="1"/>
</dbReference>
<protein>
    <submittedName>
        <fullName evidence="5">ATP-dependent transcriptional regulator, MalT-like, LuxR family</fullName>
    </submittedName>
</protein>
<evidence type="ECO:0000313" key="5">
    <source>
        <dbReference type="EMBL" id="SBS71890.1"/>
    </source>
</evidence>
<keyword evidence="1" id="KW-0805">Transcription regulation</keyword>
<dbReference type="SMART" id="SM00421">
    <property type="entry name" value="HTH_LUXR"/>
    <property type="match status" value="1"/>
</dbReference>
<sequence length="888" mass="95402">MAMPVLATKLFVPPPRSHALSRPRLVKTLDEGFSAGQKLTLISAPAGFGKTTVLSEWIAASRRNDPEIGVGWVSLDEADNDPVRFLSYLVAAFNEAAGHAGSVSNDLLTSAESVLTSLVNDAAASPRRLLLVLDDFQLIEDASARDAVMFLLDHAPPQLHLAIATRSDPLLPIARLRVRNELTELRAADLRFTPQEAAAFLAQATGLALSHENVTALAARTEGWIAGLQLAALSLRERPNPSAFISAFTGSNRFVIDYLIEEVLDRAPVHVREFLWQTAILGRLTGPLCDAVTGGTGGTEMLAELERANLFIVPLDEQRQWYRYHHLFADVLEVRLLAYGHERANALHILASAWFERHDFPEDAVRHALAAADFPRAARLIEATIPGVRKSRQDATLLGWLALLPREAIDARPVLRVFAAWASLVSGDVAAVEQQLADAEAQLARAAEGVTHESEPGEELDMLPVTIALYRGAVAMAAGDTAAVGAHAQRALEVAASADYLGRGAAAGMLGLAAWASGDLESGVHSFRESARNLRRAGNLLDALSTTMVVGDMLLALGRLTEAQSNYELALRETEGSPPAADLHAGLGDVLRQRNDLSAAAGHLAAADALGVGAFTREHRYRWAVGMAELRRSEGDLEAALRFLATAEGHYRRGFLPEVRPIAGLRARVWILQGRHDDARAWLADRGLTSTAELDYLSEFGQITLARLLIAEGTDESLDAAATLLALLAVAADSGGRTGSSIEILTLQALAWHAQGRTARAMVPLERALTLAEQGGHIRVLLDEGAPMLRALSDAAGAGIRPPYVRALSQMLRGAGATASDTLLAEPLSERELSVMRLLGTQLTGPEMARELHVSLNTLRTHTKHIFAKLDVNSRAAAVRRAEMLGLI</sequence>
<dbReference type="Pfam" id="PF25873">
    <property type="entry name" value="WHD_MalT"/>
    <property type="match status" value="1"/>
</dbReference>
<dbReference type="GO" id="GO:0003677">
    <property type="term" value="F:DNA binding"/>
    <property type="evidence" value="ECO:0007669"/>
    <property type="project" value="UniProtKB-KW"/>
</dbReference>
<dbReference type="SUPFAM" id="SSF46894">
    <property type="entry name" value="C-terminal effector domain of the bipartite response regulators"/>
    <property type="match status" value="1"/>
</dbReference>
<dbReference type="InterPro" id="IPR016032">
    <property type="entry name" value="Sig_transdc_resp-reg_C-effctor"/>
</dbReference>
<dbReference type="Gene3D" id="1.10.10.10">
    <property type="entry name" value="Winged helix-like DNA-binding domain superfamily/Winged helix DNA-binding domain"/>
    <property type="match status" value="1"/>
</dbReference>
<gene>
    <name evidence="5" type="ORF">MIPYR_20281</name>
</gene>
<evidence type="ECO:0000256" key="2">
    <source>
        <dbReference type="ARBA" id="ARBA00023125"/>
    </source>
</evidence>
<dbReference type="Pfam" id="PF17874">
    <property type="entry name" value="TPR_MalT"/>
    <property type="match status" value="1"/>
</dbReference>
<dbReference type="InterPro" id="IPR059106">
    <property type="entry name" value="WHD_MalT"/>
</dbReference>
<dbReference type="InterPro" id="IPR041617">
    <property type="entry name" value="TPR_MalT"/>
</dbReference>
<evidence type="ECO:0000256" key="1">
    <source>
        <dbReference type="ARBA" id="ARBA00023015"/>
    </source>
</evidence>
<dbReference type="Gene3D" id="3.40.50.300">
    <property type="entry name" value="P-loop containing nucleotide triphosphate hydrolases"/>
    <property type="match status" value="1"/>
</dbReference>
<dbReference type="AlphaFoldDB" id="A0A1Y5P2Y5"/>
<dbReference type="CDD" id="cd06170">
    <property type="entry name" value="LuxR_C_like"/>
    <property type="match status" value="1"/>
</dbReference>
<name>A0A1Y5P2Y5_9MICO</name>
<dbReference type="InterPro" id="IPR036388">
    <property type="entry name" value="WH-like_DNA-bd_sf"/>
</dbReference>
<dbReference type="SUPFAM" id="SSF48452">
    <property type="entry name" value="TPR-like"/>
    <property type="match status" value="1"/>
</dbReference>
<keyword evidence="2" id="KW-0238">DNA-binding</keyword>
<dbReference type="PANTHER" id="PTHR44688:SF16">
    <property type="entry name" value="DNA-BINDING TRANSCRIPTIONAL ACTIVATOR DEVR_DOSR"/>
    <property type="match status" value="1"/>
</dbReference>